<proteinExistence type="predicted"/>
<dbReference type="Proteomes" id="UP001328107">
    <property type="component" value="Unassembled WGS sequence"/>
</dbReference>
<reference evidence="3" key="1">
    <citation type="submission" date="2022-10" db="EMBL/GenBank/DDBJ databases">
        <title>Genome assembly of Pristionchus species.</title>
        <authorList>
            <person name="Yoshida K."/>
            <person name="Sommer R.J."/>
        </authorList>
    </citation>
    <scope>NUCLEOTIDE SEQUENCE [LARGE SCALE GENOMIC DNA]</scope>
    <source>
        <strain evidence="3">RS5460</strain>
    </source>
</reference>
<feature type="non-terminal residue" evidence="2">
    <location>
        <position position="1"/>
    </location>
</feature>
<accession>A0AAN5DD95</accession>
<gene>
    <name evidence="2" type="ORF">PMAYCL1PPCAC_31174</name>
</gene>
<keyword evidence="1" id="KW-0175">Coiled coil</keyword>
<dbReference type="EMBL" id="BTRK01000006">
    <property type="protein sequence ID" value="GMR60979.1"/>
    <property type="molecule type" value="Genomic_DNA"/>
</dbReference>
<protein>
    <submittedName>
        <fullName evidence="2">Uncharacterized protein</fullName>
    </submittedName>
</protein>
<evidence type="ECO:0000313" key="3">
    <source>
        <dbReference type="Proteomes" id="UP001328107"/>
    </source>
</evidence>
<dbReference type="AlphaFoldDB" id="A0AAN5DD95"/>
<evidence type="ECO:0000313" key="2">
    <source>
        <dbReference type="EMBL" id="GMR60979.1"/>
    </source>
</evidence>
<organism evidence="2 3">
    <name type="scientific">Pristionchus mayeri</name>
    <dbReference type="NCBI Taxonomy" id="1317129"/>
    <lineage>
        <taxon>Eukaryota</taxon>
        <taxon>Metazoa</taxon>
        <taxon>Ecdysozoa</taxon>
        <taxon>Nematoda</taxon>
        <taxon>Chromadorea</taxon>
        <taxon>Rhabditida</taxon>
        <taxon>Rhabditina</taxon>
        <taxon>Diplogasteromorpha</taxon>
        <taxon>Diplogasteroidea</taxon>
        <taxon>Neodiplogasteridae</taxon>
        <taxon>Pristionchus</taxon>
    </lineage>
</organism>
<keyword evidence="3" id="KW-1185">Reference proteome</keyword>
<comment type="caution">
    <text evidence="2">The sequence shown here is derived from an EMBL/GenBank/DDBJ whole genome shotgun (WGS) entry which is preliminary data.</text>
</comment>
<name>A0AAN5DD95_9BILA</name>
<feature type="coiled-coil region" evidence="1">
    <location>
        <begin position="46"/>
        <end position="106"/>
    </location>
</feature>
<sequence>QVENVIYTLNIQYSELRTIVEAHTGFVKALKTKNEAFRVTETKYLSEEEEGQLEEYEKLKEELGQIVDISDLSERFERFQELTRKIVNSEDKIAELHVNLDGLSKKSREWIQDVHNSGPAICEELMSVAVAVKESKKQYTFSIECLQRSLLDEMLQFLVDHFQKERVKLLLRHREEIDAEALSCELAALCLKRKRQPRENKYDEEEKQRQLTNQRKQIEELRKHRNAAKYSRQVALKTAERIEGELRNDRSDLCIDVALHQAALCKSLKKAHLCGAKVDDFTHSHEFTCSDIVLG</sequence>
<evidence type="ECO:0000256" key="1">
    <source>
        <dbReference type="SAM" id="Coils"/>
    </source>
</evidence>